<keyword evidence="8" id="KW-1185">Reference proteome</keyword>
<evidence type="ECO:0000256" key="1">
    <source>
        <dbReference type="ARBA" id="ARBA00005416"/>
    </source>
</evidence>
<keyword evidence="2" id="KW-0217">Developmental protein</keyword>
<dbReference type="Proteomes" id="UP001190926">
    <property type="component" value="Unassembled WGS sequence"/>
</dbReference>
<comment type="caution">
    <text evidence="7">The sequence shown here is derived from an EMBL/GenBank/DDBJ whole genome shotgun (WGS) entry which is preliminary data.</text>
</comment>
<accession>A0AAD4PD41</accession>
<keyword evidence="4" id="KW-0379">Hydroxylation</keyword>
<evidence type="ECO:0000256" key="4">
    <source>
        <dbReference type="ARBA" id="ARBA00023278"/>
    </source>
</evidence>
<dbReference type="PANTHER" id="PTHR34359:SF5">
    <property type="entry name" value="CLAVATA3_ESR (CLE)-RELATED PROTEIN 9"/>
    <property type="match status" value="1"/>
</dbReference>
<evidence type="ECO:0000313" key="8">
    <source>
        <dbReference type="Proteomes" id="UP001190926"/>
    </source>
</evidence>
<protein>
    <submittedName>
        <fullName evidence="7">CLAVATA3/ESR-RELATED 13</fullName>
    </submittedName>
</protein>
<dbReference type="EMBL" id="SDAM02000050">
    <property type="protein sequence ID" value="KAH6834492.1"/>
    <property type="molecule type" value="Genomic_DNA"/>
</dbReference>
<dbReference type="InterPro" id="IPR039618">
    <property type="entry name" value="CLE9-13"/>
</dbReference>
<gene>
    <name evidence="7" type="ORF">C2S53_004227</name>
</gene>
<evidence type="ECO:0000256" key="6">
    <source>
        <dbReference type="SAM" id="SignalP"/>
    </source>
</evidence>
<evidence type="ECO:0000256" key="5">
    <source>
        <dbReference type="SAM" id="MobiDB-lite"/>
    </source>
</evidence>
<evidence type="ECO:0000256" key="2">
    <source>
        <dbReference type="ARBA" id="ARBA00022473"/>
    </source>
</evidence>
<dbReference type="GO" id="GO:0030154">
    <property type="term" value="P:cell differentiation"/>
    <property type="evidence" value="ECO:0007669"/>
    <property type="project" value="UniProtKB-KW"/>
</dbReference>
<feature type="region of interest" description="Disordered" evidence="5">
    <location>
        <begin position="68"/>
        <end position="99"/>
    </location>
</feature>
<proteinExistence type="inferred from homology"/>
<evidence type="ECO:0000256" key="3">
    <source>
        <dbReference type="ARBA" id="ARBA00022782"/>
    </source>
</evidence>
<name>A0AAD4PD41_PERFH</name>
<dbReference type="AlphaFoldDB" id="A0AAD4PD41"/>
<comment type="similarity">
    <text evidence="1">Belongs to the CLV3/ESR signal peptide family.</text>
</comment>
<organism evidence="7 8">
    <name type="scientific">Perilla frutescens var. hirtella</name>
    <name type="common">Perilla citriodora</name>
    <name type="synonym">Perilla setoyensis</name>
    <dbReference type="NCBI Taxonomy" id="608512"/>
    <lineage>
        <taxon>Eukaryota</taxon>
        <taxon>Viridiplantae</taxon>
        <taxon>Streptophyta</taxon>
        <taxon>Embryophyta</taxon>
        <taxon>Tracheophyta</taxon>
        <taxon>Spermatophyta</taxon>
        <taxon>Magnoliopsida</taxon>
        <taxon>eudicotyledons</taxon>
        <taxon>Gunneridae</taxon>
        <taxon>Pentapetalae</taxon>
        <taxon>asterids</taxon>
        <taxon>lamiids</taxon>
        <taxon>Lamiales</taxon>
        <taxon>Lamiaceae</taxon>
        <taxon>Nepetoideae</taxon>
        <taxon>Elsholtzieae</taxon>
        <taxon>Perilla</taxon>
    </lineage>
</organism>
<feature type="signal peptide" evidence="6">
    <location>
        <begin position="1"/>
        <end position="21"/>
    </location>
</feature>
<reference evidence="7 8" key="1">
    <citation type="journal article" date="2021" name="Nat. Commun.">
        <title>Incipient diploidization of the medicinal plant Perilla within 10,000 years.</title>
        <authorList>
            <person name="Zhang Y."/>
            <person name="Shen Q."/>
            <person name="Leng L."/>
            <person name="Zhang D."/>
            <person name="Chen S."/>
            <person name="Shi Y."/>
            <person name="Ning Z."/>
            <person name="Chen S."/>
        </authorList>
    </citation>
    <scope>NUCLEOTIDE SEQUENCE [LARGE SCALE GENOMIC DNA]</scope>
    <source>
        <strain evidence="8">cv. PC099</strain>
    </source>
</reference>
<keyword evidence="3" id="KW-0221">Differentiation</keyword>
<evidence type="ECO:0000313" key="7">
    <source>
        <dbReference type="EMBL" id="KAH6834492.1"/>
    </source>
</evidence>
<keyword evidence="6" id="KW-0732">Signal</keyword>
<feature type="chain" id="PRO_5041960394" evidence="6">
    <location>
        <begin position="22"/>
        <end position="99"/>
    </location>
</feature>
<dbReference type="PANTHER" id="PTHR34359">
    <property type="entry name" value="CLAVATA3/ESR (CLE)-RELATED PROTEIN 10"/>
    <property type="match status" value="1"/>
</dbReference>
<sequence length="99" mass="11267">MKIPLLLYSFCFSLLLFLLLSHDFYHFKCLETATPAESSSSSSASTPHRKALASTKFDFTPFLVRHRRERLPPGGRSQIDPRYGVEKRLVPTGPNPLHH</sequence>